<dbReference type="AlphaFoldDB" id="A0A397CMK8"/>
<evidence type="ECO:0000313" key="5">
    <source>
        <dbReference type="EMBL" id="RHY45819.1"/>
    </source>
</evidence>
<evidence type="ECO:0000313" key="4">
    <source>
        <dbReference type="EMBL" id="RHY09606.1"/>
    </source>
</evidence>
<evidence type="ECO:0000313" key="14">
    <source>
        <dbReference type="Proteomes" id="UP000266643"/>
    </source>
</evidence>
<comment type="similarity">
    <text evidence="1">Belongs to the OPA3 family.</text>
</comment>
<gene>
    <name evidence="3" type="ORF">DYB25_000095</name>
    <name evidence="8" type="ORF">DYB26_000317</name>
    <name evidence="6" type="ORF">DYB30_001144</name>
    <name evidence="9" type="ORF">DYB31_000641</name>
    <name evidence="7" type="ORF">DYB34_000494</name>
    <name evidence="4" type="ORF">DYB36_006203</name>
    <name evidence="5" type="ORF">DYB38_000718</name>
</gene>
<dbReference type="PANTHER" id="PTHR12499:SF0">
    <property type="entry name" value="OPTIC ATROPHY 3 PROTEIN"/>
    <property type="match status" value="1"/>
</dbReference>
<dbReference type="Proteomes" id="UP000286510">
    <property type="component" value="Unassembled WGS sequence"/>
</dbReference>
<comment type="caution">
    <text evidence="5">The sequence shown here is derived from an EMBL/GenBank/DDBJ whole genome shotgun (WGS) entry which is preliminary data.</text>
</comment>
<dbReference type="GO" id="GO:0005739">
    <property type="term" value="C:mitochondrion"/>
    <property type="evidence" value="ECO:0007669"/>
    <property type="project" value="TreeGrafter"/>
</dbReference>
<evidence type="ECO:0000313" key="11">
    <source>
        <dbReference type="Proteomes" id="UP000265716"/>
    </source>
</evidence>
<dbReference type="Pfam" id="PF07047">
    <property type="entry name" value="OPA3"/>
    <property type="match status" value="1"/>
</dbReference>
<dbReference type="Proteomes" id="UP000266643">
    <property type="component" value="Unassembled WGS sequence"/>
</dbReference>
<evidence type="ECO:0000313" key="3">
    <source>
        <dbReference type="EMBL" id="RHY06675.1"/>
    </source>
</evidence>
<evidence type="ECO:0000313" key="6">
    <source>
        <dbReference type="EMBL" id="RHY71740.1"/>
    </source>
</evidence>
<dbReference type="PANTHER" id="PTHR12499">
    <property type="entry name" value="OPTIC ATROPHY 3 PROTEIN OPA3"/>
    <property type="match status" value="1"/>
</dbReference>
<dbReference type="InterPro" id="IPR010754">
    <property type="entry name" value="OPA3-like"/>
</dbReference>
<dbReference type="Proteomes" id="UP000266239">
    <property type="component" value="Unassembled WGS sequence"/>
</dbReference>
<evidence type="ECO:0000313" key="9">
    <source>
        <dbReference type="EMBL" id="RHZ13551.1"/>
    </source>
</evidence>
<dbReference type="GO" id="GO:0019216">
    <property type="term" value="P:regulation of lipid metabolic process"/>
    <property type="evidence" value="ECO:0007669"/>
    <property type="project" value="TreeGrafter"/>
</dbReference>
<organism evidence="5 11">
    <name type="scientific">Aphanomyces astaci</name>
    <name type="common">Crayfish plague agent</name>
    <dbReference type="NCBI Taxonomy" id="112090"/>
    <lineage>
        <taxon>Eukaryota</taxon>
        <taxon>Sar</taxon>
        <taxon>Stramenopiles</taxon>
        <taxon>Oomycota</taxon>
        <taxon>Saprolegniomycetes</taxon>
        <taxon>Saprolegniales</taxon>
        <taxon>Verrucalvaceae</taxon>
        <taxon>Aphanomyces</taxon>
    </lineage>
</organism>
<dbReference type="EMBL" id="QUSZ01005456">
    <property type="protein sequence ID" value="RHY09606.1"/>
    <property type="molecule type" value="Genomic_DNA"/>
</dbReference>
<evidence type="ECO:0000313" key="16">
    <source>
        <dbReference type="Proteomes" id="UP000286510"/>
    </source>
</evidence>
<proteinExistence type="inferred from homology"/>
<reference evidence="10 11" key="1">
    <citation type="submission" date="2018-08" db="EMBL/GenBank/DDBJ databases">
        <title>Aphanomyces genome sequencing and annotation.</title>
        <authorList>
            <person name="Minardi D."/>
            <person name="Oidtmann B."/>
            <person name="Van Der Giezen M."/>
            <person name="Studholme D.J."/>
        </authorList>
    </citation>
    <scope>NUCLEOTIDE SEQUENCE [LARGE SCALE GENOMIC DNA]</scope>
    <source>
        <strain evidence="9 12">197901</strain>
        <strain evidence="6 14">D2</strain>
        <strain evidence="8 16">FDL457</strain>
        <strain evidence="4 10">Kv</strain>
        <strain evidence="5 11">SA</strain>
        <strain evidence="7 15">Si</strain>
        <strain evidence="3 13">Yx</strain>
    </source>
</reference>
<accession>A0A397CMK8</accession>
<dbReference type="EMBL" id="QUTA01007534">
    <property type="protein sequence ID" value="RHY06675.1"/>
    <property type="molecule type" value="Genomic_DNA"/>
</dbReference>
<dbReference type="VEuPathDB" id="FungiDB:H257_00559"/>
<evidence type="ECO:0000313" key="7">
    <source>
        <dbReference type="EMBL" id="RHY73357.1"/>
    </source>
</evidence>
<dbReference type="EMBL" id="QUTC01007916">
    <property type="protein sequence ID" value="RHY45819.1"/>
    <property type="molecule type" value="Genomic_DNA"/>
</dbReference>
<sequence length="163" mass="18562">MALPLDKLGGMLIRALTKPLVGEMKTLSKSHPWMQQTCERIGQRVNRWSLESVLAMRLGGNATITVKQLPADQAFKKGAEILGETFIFLVAVAVLTVDYTRTSAKSALKDKAEVERNYDEFLEMEARFRLLETSMHRLERVQADLHATLDNLSWEYHKDLNDK</sequence>
<dbReference type="Proteomes" id="UP000266196">
    <property type="component" value="Unassembled WGS sequence"/>
</dbReference>
<dbReference type="EMBL" id="QUTB01002244">
    <property type="protein sequence ID" value="RHY73357.1"/>
    <property type="molecule type" value="Genomic_DNA"/>
</dbReference>
<evidence type="ECO:0000313" key="10">
    <source>
        <dbReference type="Proteomes" id="UP000265427"/>
    </source>
</evidence>
<evidence type="ECO:0000313" key="12">
    <source>
        <dbReference type="Proteomes" id="UP000266196"/>
    </source>
</evidence>
<dbReference type="Proteomes" id="UP000265716">
    <property type="component" value="Unassembled WGS sequence"/>
</dbReference>
<protein>
    <recommendedName>
        <fullName evidence="17">OPA3-like protein</fullName>
    </recommendedName>
</protein>
<name>A0A397CMK8_APHAT</name>
<dbReference type="EMBL" id="QUTF01022207">
    <property type="protein sequence ID" value="RHY90251.1"/>
    <property type="molecule type" value="Genomic_DNA"/>
</dbReference>
<evidence type="ECO:0008006" key="17">
    <source>
        <dbReference type="Google" id="ProtNLM"/>
    </source>
</evidence>
<dbReference type="EMBL" id="QUTE01010484">
    <property type="protein sequence ID" value="RHZ13551.1"/>
    <property type="molecule type" value="Genomic_DNA"/>
</dbReference>
<dbReference type="EMBL" id="QUTD01003690">
    <property type="protein sequence ID" value="RHY71740.1"/>
    <property type="molecule type" value="Genomic_DNA"/>
</dbReference>
<evidence type="ECO:0000313" key="8">
    <source>
        <dbReference type="EMBL" id="RHY90251.1"/>
    </source>
</evidence>
<evidence type="ECO:0000256" key="2">
    <source>
        <dbReference type="ARBA" id="ARBA00023054"/>
    </source>
</evidence>
<evidence type="ECO:0000313" key="13">
    <source>
        <dbReference type="Proteomes" id="UP000266239"/>
    </source>
</evidence>
<dbReference type="Proteomes" id="UP000283543">
    <property type="component" value="Unassembled WGS sequence"/>
</dbReference>
<dbReference type="Proteomes" id="UP000265427">
    <property type="component" value="Unassembled WGS sequence"/>
</dbReference>
<keyword evidence="2" id="KW-0175">Coiled coil</keyword>
<evidence type="ECO:0000313" key="15">
    <source>
        <dbReference type="Proteomes" id="UP000283543"/>
    </source>
</evidence>
<evidence type="ECO:0000256" key="1">
    <source>
        <dbReference type="ARBA" id="ARBA00007584"/>
    </source>
</evidence>